<evidence type="ECO:0000259" key="1">
    <source>
        <dbReference type="PROSITE" id="PS50987"/>
    </source>
</evidence>
<dbReference type="Pfam" id="PF12840">
    <property type="entry name" value="HTH_20"/>
    <property type="match status" value="1"/>
</dbReference>
<sequence length="52" mass="5523">MARPAASSDVFHAVADPTRRGVLEALRDQEGLAVSAIAARLEVGMPLLSRHL</sequence>
<dbReference type="EMBL" id="JBHTIS010000319">
    <property type="protein sequence ID" value="MFD1045502.1"/>
    <property type="molecule type" value="Genomic_DNA"/>
</dbReference>
<dbReference type="InterPro" id="IPR001845">
    <property type="entry name" value="HTH_ArsR_DNA-bd_dom"/>
</dbReference>
<organism evidence="2 3">
    <name type="scientific">Kibdelosporangium lantanae</name>
    <dbReference type="NCBI Taxonomy" id="1497396"/>
    <lineage>
        <taxon>Bacteria</taxon>
        <taxon>Bacillati</taxon>
        <taxon>Actinomycetota</taxon>
        <taxon>Actinomycetes</taxon>
        <taxon>Pseudonocardiales</taxon>
        <taxon>Pseudonocardiaceae</taxon>
        <taxon>Kibdelosporangium</taxon>
    </lineage>
</organism>
<reference evidence="3" key="1">
    <citation type="journal article" date="2019" name="Int. J. Syst. Evol. Microbiol.">
        <title>The Global Catalogue of Microorganisms (GCM) 10K type strain sequencing project: providing services to taxonomists for standard genome sequencing and annotation.</title>
        <authorList>
            <consortium name="The Broad Institute Genomics Platform"/>
            <consortium name="The Broad Institute Genome Sequencing Center for Infectious Disease"/>
            <person name="Wu L."/>
            <person name="Ma J."/>
        </authorList>
    </citation>
    <scope>NUCLEOTIDE SEQUENCE [LARGE SCALE GENOMIC DNA]</scope>
    <source>
        <strain evidence="3">JCM 31486</strain>
    </source>
</reference>
<gene>
    <name evidence="2" type="ORF">ACFQ1S_07845</name>
</gene>
<dbReference type="PROSITE" id="PS50987">
    <property type="entry name" value="HTH_ARSR_2"/>
    <property type="match status" value="1"/>
</dbReference>
<name>A0ABW3M6G2_9PSEU</name>
<feature type="domain" description="HTH arsR-type" evidence="1">
    <location>
        <begin position="1"/>
        <end position="52"/>
    </location>
</feature>
<keyword evidence="3" id="KW-1185">Reference proteome</keyword>
<protein>
    <submittedName>
        <fullName evidence="2">Helix-turn-helix domain-containing protein</fullName>
    </submittedName>
</protein>
<evidence type="ECO:0000313" key="3">
    <source>
        <dbReference type="Proteomes" id="UP001597045"/>
    </source>
</evidence>
<dbReference type="SUPFAM" id="SSF46785">
    <property type="entry name" value="Winged helix' DNA-binding domain"/>
    <property type="match status" value="1"/>
</dbReference>
<dbReference type="InterPro" id="IPR036390">
    <property type="entry name" value="WH_DNA-bd_sf"/>
</dbReference>
<feature type="non-terminal residue" evidence="2">
    <location>
        <position position="52"/>
    </location>
</feature>
<evidence type="ECO:0000313" key="2">
    <source>
        <dbReference type="EMBL" id="MFD1045502.1"/>
    </source>
</evidence>
<comment type="caution">
    <text evidence="2">The sequence shown here is derived from an EMBL/GenBank/DDBJ whole genome shotgun (WGS) entry which is preliminary data.</text>
</comment>
<dbReference type="Proteomes" id="UP001597045">
    <property type="component" value="Unassembled WGS sequence"/>
</dbReference>
<dbReference type="Gene3D" id="1.10.10.10">
    <property type="entry name" value="Winged helix-like DNA-binding domain superfamily/Winged helix DNA-binding domain"/>
    <property type="match status" value="1"/>
</dbReference>
<accession>A0ABW3M6G2</accession>
<proteinExistence type="predicted"/>
<dbReference type="InterPro" id="IPR036388">
    <property type="entry name" value="WH-like_DNA-bd_sf"/>
</dbReference>